<gene>
    <name evidence="1" type="ORF">CEPIT_LOCUS32624</name>
</gene>
<name>A0AAV0FBY8_9ASTE</name>
<protein>
    <recommendedName>
        <fullName evidence="3">Secreted protein</fullName>
    </recommendedName>
</protein>
<dbReference type="Proteomes" id="UP001152523">
    <property type="component" value="Unassembled WGS sequence"/>
</dbReference>
<comment type="caution">
    <text evidence="1">The sequence shown here is derived from an EMBL/GenBank/DDBJ whole genome shotgun (WGS) entry which is preliminary data.</text>
</comment>
<dbReference type="EMBL" id="CAMAPF010000974">
    <property type="protein sequence ID" value="CAH9133011.1"/>
    <property type="molecule type" value="Genomic_DNA"/>
</dbReference>
<evidence type="ECO:0000313" key="1">
    <source>
        <dbReference type="EMBL" id="CAH9133011.1"/>
    </source>
</evidence>
<reference evidence="1" key="1">
    <citation type="submission" date="2022-07" db="EMBL/GenBank/DDBJ databases">
        <authorList>
            <person name="Macas J."/>
            <person name="Novak P."/>
            <person name="Neumann P."/>
        </authorList>
    </citation>
    <scope>NUCLEOTIDE SEQUENCE</scope>
</reference>
<organism evidence="1 2">
    <name type="scientific">Cuscuta epithymum</name>
    <dbReference type="NCBI Taxonomy" id="186058"/>
    <lineage>
        <taxon>Eukaryota</taxon>
        <taxon>Viridiplantae</taxon>
        <taxon>Streptophyta</taxon>
        <taxon>Embryophyta</taxon>
        <taxon>Tracheophyta</taxon>
        <taxon>Spermatophyta</taxon>
        <taxon>Magnoliopsida</taxon>
        <taxon>eudicotyledons</taxon>
        <taxon>Gunneridae</taxon>
        <taxon>Pentapetalae</taxon>
        <taxon>asterids</taxon>
        <taxon>lamiids</taxon>
        <taxon>Solanales</taxon>
        <taxon>Convolvulaceae</taxon>
        <taxon>Cuscuteae</taxon>
        <taxon>Cuscuta</taxon>
        <taxon>Cuscuta subgen. Cuscuta</taxon>
    </lineage>
</organism>
<sequence>MHRASASTGDGALLSICQVIPILLFPHPARRRWSGSREASQGVMELCLCPICPVGNDGVYTYAIGVCARRKGTAVGRSAVASTKTQRRERSLFHWGLSPSSFSSIP</sequence>
<proteinExistence type="predicted"/>
<evidence type="ECO:0008006" key="3">
    <source>
        <dbReference type="Google" id="ProtNLM"/>
    </source>
</evidence>
<keyword evidence="2" id="KW-1185">Reference proteome</keyword>
<dbReference type="AlphaFoldDB" id="A0AAV0FBY8"/>
<evidence type="ECO:0000313" key="2">
    <source>
        <dbReference type="Proteomes" id="UP001152523"/>
    </source>
</evidence>
<accession>A0AAV0FBY8</accession>